<evidence type="ECO:0000256" key="2">
    <source>
        <dbReference type="ARBA" id="ARBA00022771"/>
    </source>
</evidence>
<feature type="compositionally biased region" description="Basic and acidic residues" evidence="5">
    <location>
        <begin position="191"/>
        <end position="205"/>
    </location>
</feature>
<dbReference type="PROSITE" id="PS50199">
    <property type="entry name" value="ZF_RANBP2_2"/>
    <property type="match status" value="1"/>
</dbReference>
<feature type="compositionally biased region" description="Acidic residues" evidence="5">
    <location>
        <begin position="225"/>
        <end position="240"/>
    </location>
</feature>
<dbReference type="PROSITE" id="PS01358">
    <property type="entry name" value="ZF_RANBP2_1"/>
    <property type="match status" value="1"/>
</dbReference>
<dbReference type="InterPro" id="IPR053000">
    <property type="entry name" value="WSS1-like_metalloprotease"/>
</dbReference>
<dbReference type="GO" id="GO:0006281">
    <property type="term" value="P:DNA repair"/>
    <property type="evidence" value="ECO:0007669"/>
    <property type="project" value="TreeGrafter"/>
</dbReference>
<evidence type="ECO:0000256" key="4">
    <source>
        <dbReference type="PROSITE-ProRule" id="PRU00322"/>
    </source>
</evidence>
<gene>
    <name evidence="8" type="ORF">VNI00_002196</name>
</gene>
<evidence type="ECO:0008006" key="10">
    <source>
        <dbReference type="Google" id="ProtNLM"/>
    </source>
</evidence>
<dbReference type="SUPFAM" id="SSF90209">
    <property type="entry name" value="Ran binding protein zinc finger-like"/>
    <property type="match status" value="1"/>
</dbReference>
<evidence type="ECO:0000256" key="3">
    <source>
        <dbReference type="ARBA" id="ARBA00022833"/>
    </source>
</evidence>
<feature type="region of interest" description="Disordered" evidence="5">
    <location>
        <begin position="166"/>
        <end position="286"/>
    </location>
</feature>
<dbReference type="AlphaFoldDB" id="A0AAW0E282"/>
<evidence type="ECO:0000259" key="7">
    <source>
        <dbReference type="PROSITE" id="PS51397"/>
    </source>
</evidence>
<dbReference type="Proteomes" id="UP001383192">
    <property type="component" value="Unassembled WGS sequence"/>
</dbReference>
<dbReference type="Pfam" id="PF00641">
    <property type="entry name" value="Zn_ribbon_RanBP"/>
    <property type="match status" value="1"/>
</dbReference>
<evidence type="ECO:0000256" key="1">
    <source>
        <dbReference type="ARBA" id="ARBA00022723"/>
    </source>
</evidence>
<evidence type="ECO:0000313" key="8">
    <source>
        <dbReference type="EMBL" id="KAK7058560.1"/>
    </source>
</evidence>
<comment type="caution">
    <text evidence="8">The sequence shown here is derived from an EMBL/GenBank/DDBJ whole genome shotgun (WGS) entry which is preliminary data.</text>
</comment>
<feature type="domain" description="WLM" evidence="7">
    <location>
        <begin position="1"/>
        <end position="201"/>
    </location>
</feature>
<dbReference type="GO" id="GO:0005634">
    <property type="term" value="C:nucleus"/>
    <property type="evidence" value="ECO:0007669"/>
    <property type="project" value="TreeGrafter"/>
</dbReference>
<dbReference type="Gene3D" id="2.30.30.380">
    <property type="entry name" value="Zn-finger domain of Sec23/24"/>
    <property type="match status" value="1"/>
</dbReference>
<proteinExistence type="predicted"/>
<dbReference type="GO" id="GO:0008237">
    <property type="term" value="F:metallopeptidase activity"/>
    <property type="evidence" value="ECO:0007669"/>
    <property type="project" value="TreeGrafter"/>
</dbReference>
<keyword evidence="3" id="KW-0862">Zinc</keyword>
<evidence type="ECO:0000259" key="6">
    <source>
        <dbReference type="PROSITE" id="PS50199"/>
    </source>
</evidence>
<sequence>MPDVFVQKFTHLKNQKHPDHALTMLQRIASLVKPIMKKHGWVLPCLAEFFPGDPNLLGLNVNAGQKILLRLRPAHSPDMFLEEEDVVQTMLHELTHNVHGPHDDKFYKYLAGLQDEYDALIRSGYSGEGFFSKGHRLGVNVSHNLPPHQARAKALEAAEKRQKVNQVLGGGGQRLGGGRLKDGSNLTPRELAARAAERRARDEKSCGQGDLAQKEAEKAAKDSIENDVIDLTLEDSDEDTSLSGPSAAPPKPPKRPSSANSEQITKKNRSISSQSSSNTGKIVASDGHRPAQVASLEWTCSACTLINREMALQCDACGTTRPMQNATGWTCLNCAETGISNDFWSCTFCGTIKTTS</sequence>
<dbReference type="SMART" id="SM00547">
    <property type="entry name" value="ZnF_RBZ"/>
    <property type="match status" value="1"/>
</dbReference>
<name>A0AAW0E282_9AGAR</name>
<feature type="compositionally biased region" description="Gly residues" evidence="5">
    <location>
        <begin position="168"/>
        <end position="178"/>
    </location>
</feature>
<dbReference type="PANTHER" id="PTHR46622:SF1">
    <property type="entry name" value="DNA-DEPENDENT METALLOPROTEASE WSS1"/>
    <property type="match status" value="1"/>
</dbReference>
<keyword evidence="1" id="KW-0479">Metal-binding</keyword>
<evidence type="ECO:0000313" key="9">
    <source>
        <dbReference type="Proteomes" id="UP001383192"/>
    </source>
</evidence>
<dbReference type="EMBL" id="JAYKXP010000005">
    <property type="protein sequence ID" value="KAK7058560.1"/>
    <property type="molecule type" value="Genomic_DNA"/>
</dbReference>
<keyword evidence="9" id="KW-1185">Reference proteome</keyword>
<feature type="compositionally biased region" description="Basic and acidic residues" evidence="5">
    <location>
        <begin position="212"/>
        <end position="224"/>
    </location>
</feature>
<dbReference type="PROSITE" id="PS51397">
    <property type="entry name" value="WLM"/>
    <property type="match status" value="1"/>
</dbReference>
<reference evidence="8 9" key="1">
    <citation type="submission" date="2024-01" db="EMBL/GenBank/DDBJ databases">
        <title>A draft genome for a cacao thread blight-causing isolate of Paramarasmius palmivorus.</title>
        <authorList>
            <person name="Baruah I.K."/>
            <person name="Bukari Y."/>
            <person name="Amoako-Attah I."/>
            <person name="Meinhardt L.W."/>
            <person name="Bailey B.A."/>
            <person name="Cohen S.P."/>
        </authorList>
    </citation>
    <scope>NUCLEOTIDE SEQUENCE [LARGE SCALE GENOMIC DNA]</scope>
    <source>
        <strain evidence="8 9">GH-12</strain>
    </source>
</reference>
<organism evidence="8 9">
    <name type="scientific">Paramarasmius palmivorus</name>
    <dbReference type="NCBI Taxonomy" id="297713"/>
    <lineage>
        <taxon>Eukaryota</taxon>
        <taxon>Fungi</taxon>
        <taxon>Dikarya</taxon>
        <taxon>Basidiomycota</taxon>
        <taxon>Agaricomycotina</taxon>
        <taxon>Agaricomycetes</taxon>
        <taxon>Agaricomycetidae</taxon>
        <taxon>Agaricales</taxon>
        <taxon>Marasmiineae</taxon>
        <taxon>Marasmiaceae</taxon>
        <taxon>Paramarasmius</taxon>
    </lineage>
</organism>
<dbReference type="PANTHER" id="PTHR46622">
    <property type="entry name" value="DNA-DEPENDENT METALLOPROTEASE WSS1"/>
    <property type="match status" value="1"/>
</dbReference>
<feature type="domain" description="RanBP2-type" evidence="6">
    <location>
        <begin position="293"/>
        <end position="323"/>
    </location>
</feature>
<protein>
    <recommendedName>
        <fullName evidence="10">WLM-domain-containing protein</fullName>
    </recommendedName>
</protein>
<accession>A0AAW0E282</accession>
<keyword evidence="2 4" id="KW-0863">Zinc-finger</keyword>
<dbReference type="InterPro" id="IPR013536">
    <property type="entry name" value="WLM_dom"/>
</dbReference>
<dbReference type="InterPro" id="IPR036443">
    <property type="entry name" value="Znf_RanBP2_sf"/>
</dbReference>
<evidence type="ECO:0000256" key="5">
    <source>
        <dbReference type="SAM" id="MobiDB-lite"/>
    </source>
</evidence>
<dbReference type="InterPro" id="IPR001876">
    <property type="entry name" value="Znf_RanBP2"/>
</dbReference>
<dbReference type="Pfam" id="PF08325">
    <property type="entry name" value="WLM"/>
    <property type="match status" value="1"/>
</dbReference>
<dbReference type="GO" id="GO:0008270">
    <property type="term" value="F:zinc ion binding"/>
    <property type="evidence" value="ECO:0007669"/>
    <property type="project" value="UniProtKB-KW"/>
</dbReference>